<sequence length="390" mass="43058">MAKFFFSSSFLLFLGNWIGQIGLNWFVLTTYHNAVYLGLVNFCRLVPILILSVWAGSIADKYDKGNLLRITISSSFLVTAILCVLTYTIDNIPVYFILIYATLRGMLSAVETPVRQAVLPELSNKITTTQAVSFHSFIINICRSIGPAIAGVILAAYHAPTTFLAQALCYLLAVGLCIPIHIKATELGKNNKEMSLKVVMNYFKHNLEASKIFITSLLIMATGFCYTTILPVLTNHVFPGQSEIFGIAMTCCAIGGIVATIILPKILDHINAVKMYYLSSFLFGLALLGIIIHNLVVMFICISLIGLFSQWARTTNRVYFQNSVKDSERGKVLSIVMMDRGMIPLGSLIMSFFADQFGVLNTFLIMGISTVAISVIFYLMQRITKIGGIS</sequence>
<feature type="transmembrane region" description="Helical" evidence="7">
    <location>
        <begin position="34"/>
        <end position="55"/>
    </location>
</feature>
<protein>
    <submittedName>
        <fullName evidence="8">MFS transporter</fullName>
    </submittedName>
</protein>
<evidence type="ECO:0000256" key="2">
    <source>
        <dbReference type="ARBA" id="ARBA00022448"/>
    </source>
</evidence>
<dbReference type="Proteomes" id="UP001170310">
    <property type="component" value="Unassembled WGS sequence"/>
</dbReference>
<comment type="subcellular location">
    <subcellularLocation>
        <location evidence="1">Cell membrane</location>
        <topology evidence="1">Multi-pass membrane protein</topology>
    </subcellularLocation>
</comment>
<dbReference type="InterPro" id="IPR010290">
    <property type="entry name" value="TM_effector"/>
</dbReference>
<dbReference type="CDD" id="cd06173">
    <property type="entry name" value="MFS_MefA_like"/>
    <property type="match status" value="1"/>
</dbReference>
<feature type="transmembrane region" description="Helical" evidence="7">
    <location>
        <begin position="244"/>
        <end position="263"/>
    </location>
</feature>
<evidence type="ECO:0000256" key="1">
    <source>
        <dbReference type="ARBA" id="ARBA00004651"/>
    </source>
</evidence>
<dbReference type="GeneID" id="72469754"/>
<evidence type="ECO:0000256" key="3">
    <source>
        <dbReference type="ARBA" id="ARBA00022475"/>
    </source>
</evidence>
<keyword evidence="2" id="KW-0813">Transport</keyword>
<evidence type="ECO:0000256" key="4">
    <source>
        <dbReference type="ARBA" id="ARBA00022692"/>
    </source>
</evidence>
<name>A0AAW7YQ37_9STAP</name>
<dbReference type="PANTHER" id="PTHR23513">
    <property type="entry name" value="INTEGRAL MEMBRANE EFFLUX PROTEIN-RELATED"/>
    <property type="match status" value="1"/>
</dbReference>
<feature type="transmembrane region" description="Helical" evidence="7">
    <location>
        <begin position="212"/>
        <end position="232"/>
    </location>
</feature>
<dbReference type="PANTHER" id="PTHR23513:SF11">
    <property type="entry name" value="STAPHYLOFERRIN A TRANSPORTER"/>
    <property type="match status" value="1"/>
</dbReference>
<feature type="transmembrane region" description="Helical" evidence="7">
    <location>
        <begin position="163"/>
        <end position="182"/>
    </location>
</feature>
<feature type="transmembrane region" description="Helical" evidence="7">
    <location>
        <begin position="134"/>
        <end position="157"/>
    </location>
</feature>
<comment type="caution">
    <text evidence="8">The sequence shown here is derived from an EMBL/GenBank/DDBJ whole genome shotgun (WGS) entry which is preliminary data.</text>
</comment>
<evidence type="ECO:0000256" key="7">
    <source>
        <dbReference type="SAM" id="Phobius"/>
    </source>
</evidence>
<keyword evidence="5 7" id="KW-1133">Transmembrane helix</keyword>
<dbReference type="InterPro" id="IPR036259">
    <property type="entry name" value="MFS_trans_sf"/>
</dbReference>
<proteinExistence type="predicted"/>
<keyword evidence="6 7" id="KW-0472">Membrane</keyword>
<dbReference type="AlphaFoldDB" id="A0AAW7YQ37"/>
<feature type="transmembrane region" description="Helical" evidence="7">
    <location>
        <begin position="357"/>
        <end position="380"/>
    </location>
</feature>
<accession>A0AAW7YQ37</accession>
<keyword evidence="9" id="KW-1185">Reference proteome</keyword>
<keyword evidence="3" id="KW-1003">Cell membrane</keyword>
<dbReference type="Gene3D" id="1.20.1250.20">
    <property type="entry name" value="MFS general substrate transporter like domains"/>
    <property type="match status" value="1"/>
</dbReference>
<dbReference type="Pfam" id="PF05977">
    <property type="entry name" value="MFS_3"/>
    <property type="match status" value="1"/>
</dbReference>
<evidence type="ECO:0000256" key="5">
    <source>
        <dbReference type="ARBA" id="ARBA00022989"/>
    </source>
</evidence>
<organism evidence="8 9">
    <name type="scientific">Staphylococcus pasteuri_A</name>
    <dbReference type="NCBI Taxonomy" id="3062664"/>
    <lineage>
        <taxon>Bacteria</taxon>
        <taxon>Bacillati</taxon>
        <taxon>Bacillota</taxon>
        <taxon>Bacilli</taxon>
        <taxon>Bacillales</taxon>
        <taxon>Staphylococcaceae</taxon>
        <taxon>Staphylococcus</taxon>
    </lineage>
</organism>
<feature type="transmembrane region" description="Helical" evidence="7">
    <location>
        <begin position="275"/>
        <end position="308"/>
    </location>
</feature>
<evidence type="ECO:0000256" key="6">
    <source>
        <dbReference type="ARBA" id="ARBA00023136"/>
    </source>
</evidence>
<reference evidence="8" key="1">
    <citation type="submission" date="2023-07" db="EMBL/GenBank/DDBJ databases">
        <title>Genome content predicts the carbon catabolic preferences of heterotrophic bacteria.</title>
        <authorList>
            <person name="Gralka M."/>
        </authorList>
    </citation>
    <scope>NUCLEOTIDE SEQUENCE</scope>
    <source>
        <strain evidence="8">E2R20</strain>
    </source>
</reference>
<dbReference type="SUPFAM" id="SSF103473">
    <property type="entry name" value="MFS general substrate transporter"/>
    <property type="match status" value="1"/>
</dbReference>
<gene>
    <name evidence="8" type="ORF">Q4528_09515</name>
</gene>
<dbReference type="EMBL" id="JAUOQO010000007">
    <property type="protein sequence ID" value="MDO6574399.1"/>
    <property type="molecule type" value="Genomic_DNA"/>
</dbReference>
<keyword evidence="4 7" id="KW-0812">Transmembrane</keyword>
<feature type="transmembrane region" description="Helical" evidence="7">
    <location>
        <begin position="67"/>
        <end position="89"/>
    </location>
</feature>
<dbReference type="GO" id="GO:0005886">
    <property type="term" value="C:plasma membrane"/>
    <property type="evidence" value="ECO:0007669"/>
    <property type="project" value="UniProtKB-SubCell"/>
</dbReference>
<evidence type="ECO:0000313" key="9">
    <source>
        <dbReference type="Proteomes" id="UP001170310"/>
    </source>
</evidence>
<evidence type="ECO:0000313" key="8">
    <source>
        <dbReference type="EMBL" id="MDO6574399.1"/>
    </source>
</evidence>
<dbReference type="RefSeq" id="WP_029055876.1">
    <property type="nucleotide sequence ID" value="NZ_JAUOQO010000007.1"/>
</dbReference>